<dbReference type="Proteomes" id="UP001454036">
    <property type="component" value="Unassembled WGS sequence"/>
</dbReference>
<protein>
    <submittedName>
        <fullName evidence="1">Uncharacterized protein</fullName>
    </submittedName>
</protein>
<sequence>MSGGGGDFLVLVVVFNGVKFGDGGRDGMELFWKWGGGGVRWGRGYFWGRRVGWGWGSGVDKERWWWWCGDDVLDEEDQEGERGCFFF</sequence>
<proteinExistence type="predicted"/>
<dbReference type="EMBL" id="BAABME010030793">
    <property type="protein sequence ID" value="GAA0142964.1"/>
    <property type="molecule type" value="Genomic_DNA"/>
</dbReference>
<name>A0AAV3NU82_LITER</name>
<dbReference type="AlphaFoldDB" id="A0AAV3NU82"/>
<evidence type="ECO:0000313" key="1">
    <source>
        <dbReference type="EMBL" id="GAA0142964.1"/>
    </source>
</evidence>
<evidence type="ECO:0000313" key="2">
    <source>
        <dbReference type="Proteomes" id="UP001454036"/>
    </source>
</evidence>
<reference evidence="1 2" key="1">
    <citation type="submission" date="2024-01" db="EMBL/GenBank/DDBJ databases">
        <title>The complete chloroplast genome sequence of Lithospermum erythrorhizon: insights into the phylogenetic relationship among Boraginaceae species and the maternal lineages of purple gromwells.</title>
        <authorList>
            <person name="Okada T."/>
            <person name="Watanabe K."/>
        </authorList>
    </citation>
    <scope>NUCLEOTIDE SEQUENCE [LARGE SCALE GENOMIC DNA]</scope>
</reference>
<organism evidence="1 2">
    <name type="scientific">Lithospermum erythrorhizon</name>
    <name type="common">Purple gromwell</name>
    <name type="synonym">Lithospermum officinale var. erythrorhizon</name>
    <dbReference type="NCBI Taxonomy" id="34254"/>
    <lineage>
        <taxon>Eukaryota</taxon>
        <taxon>Viridiplantae</taxon>
        <taxon>Streptophyta</taxon>
        <taxon>Embryophyta</taxon>
        <taxon>Tracheophyta</taxon>
        <taxon>Spermatophyta</taxon>
        <taxon>Magnoliopsida</taxon>
        <taxon>eudicotyledons</taxon>
        <taxon>Gunneridae</taxon>
        <taxon>Pentapetalae</taxon>
        <taxon>asterids</taxon>
        <taxon>lamiids</taxon>
        <taxon>Boraginales</taxon>
        <taxon>Boraginaceae</taxon>
        <taxon>Boraginoideae</taxon>
        <taxon>Lithospermeae</taxon>
        <taxon>Lithospermum</taxon>
    </lineage>
</organism>
<comment type="caution">
    <text evidence="1">The sequence shown here is derived from an EMBL/GenBank/DDBJ whole genome shotgun (WGS) entry which is preliminary data.</text>
</comment>
<accession>A0AAV3NU82</accession>
<gene>
    <name evidence="1" type="ORF">LIER_42745</name>
</gene>
<keyword evidence="2" id="KW-1185">Reference proteome</keyword>